<dbReference type="SFLD" id="SFLDG01129">
    <property type="entry name" value="C1.5:_HAD__Beta-PGM__Phosphata"/>
    <property type="match status" value="1"/>
</dbReference>
<dbReference type="InterPro" id="IPR006439">
    <property type="entry name" value="HAD-SF_hydro_IA"/>
</dbReference>
<keyword evidence="2" id="KW-1185">Reference proteome</keyword>
<reference evidence="1 2" key="1">
    <citation type="submission" date="2016-12" db="EMBL/GenBank/DDBJ databases">
        <title>Draft genome of Tersicoccus phoenicis 1P05MA.</title>
        <authorList>
            <person name="Nakajima Y."/>
            <person name="Yoshizawa S."/>
            <person name="Nakamura K."/>
            <person name="Ogura Y."/>
            <person name="Hayashi T."/>
            <person name="Kogure K."/>
        </authorList>
    </citation>
    <scope>NUCLEOTIDE SEQUENCE [LARGE SCALE GENOMIC DNA]</scope>
    <source>
        <strain evidence="1 2">1p05MA</strain>
    </source>
</reference>
<gene>
    <name evidence="1" type="ORF">BKD30_04835</name>
</gene>
<dbReference type="InterPro" id="IPR023198">
    <property type="entry name" value="PGP-like_dom2"/>
</dbReference>
<accession>A0A1R1LFH9</accession>
<dbReference type="STRING" id="554083.BKD30_04835"/>
<sequence length="239" mass="25882">MPPRLEPMASPTDDLPLRAVLWDMDGTLVDTEPYWIAAERALMAGHGLRWTLADSQSMVGQALPTVAAAMRSRGLDLPIRTILDTVIEDVLASVRARIPWRPGARELLQQLRNAGVSCALVTMSEAVLARAVTDQLPEGTFDFLVTGDMVTHGKPHPEPYERALARLRRTEPELPAAAVIALEDSVPGVESARSSGVTTIAVPHIVPVPQHPDVQQWESLAGTTVADLQQALRTRATLS</sequence>
<organism evidence="1 2">
    <name type="scientific">Tersicoccus phoenicis</name>
    <dbReference type="NCBI Taxonomy" id="554083"/>
    <lineage>
        <taxon>Bacteria</taxon>
        <taxon>Bacillati</taxon>
        <taxon>Actinomycetota</taxon>
        <taxon>Actinomycetes</taxon>
        <taxon>Micrococcales</taxon>
        <taxon>Micrococcaceae</taxon>
        <taxon>Tersicoccus</taxon>
    </lineage>
</organism>
<dbReference type="SUPFAM" id="SSF56784">
    <property type="entry name" value="HAD-like"/>
    <property type="match status" value="1"/>
</dbReference>
<dbReference type="Proteomes" id="UP000187085">
    <property type="component" value="Unassembled WGS sequence"/>
</dbReference>
<evidence type="ECO:0000313" key="1">
    <source>
        <dbReference type="EMBL" id="OMH26298.1"/>
    </source>
</evidence>
<name>A0A1R1LFH9_9MICC</name>
<dbReference type="CDD" id="cd07505">
    <property type="entry name" value="HAD_BPGM-like"/>
    <property type="match status" value="1"/>
</dbReference>
<dbReference type="PRINTS" id="PR00413">
    <property type="entry name" value="HADHALOGNASE"/>
</dbReference>
<dbReference type="EMBL" id="MRDE01000022">
    <property type="protein sequence ID" value="OMH26298.1"/>
    <property type="molecule type" value="Genomic_DNA"/>
</dbReference>
<proteinExistence type="predicted"/>
<dbReference type="Gene3D" id="3.40.50.1000">
    <property type="entry name" value="HAD superfamily/HAD-like"/>
    <property type="match status" value="1"/>
</dbReference>
<evidence type="ECO:0000313" key="2">
    <source>
        <dbReference type="Proteomes" id="UP000187085"/>
    </source>
</evidence>
<dbReference type="InterPro" id="IPR023214">
    <property type="entry name" value="HAD_sf"/>
</dbReference>
<dbReference type="AlphaFoldDB" id="A0A1R1LFH9"/>
<dbReference type="Gene3D" id="1.10.150.240">
    <property type="entry name" value="Putative phosphatase, domain 2"/>
    <property type="match status" value="1"/>
</dbReference>
<dbReference type="Pfam" id="PF00702">
    <property type="entry name" value="Hydrolase"/>
    <property type="match status" value="1"/>
</dbReference>
<dbReference type="PANTHER" id="PTHR18901:SF38">
    <property type="entry name" value="PSEUDOURIDINE-5'-PHOSPHATASE"/>
    <property type="match status" value="1"/>
</dbReference>
<protein>
    <submittedName>
        <fullName evidence="1">Haloacid dehalogenase</fullName>
    </submittedName>
</protein>
<dbReference type="InterPro" id="IPR036412">
    <property type="entry name" value="HAD-like_sf"/>
</dbReference>
<dbReference type="PANTHER" id="PTHR18901">
    <property type="entry name" value="2-DEOXYGLUCOSE-6-PHOSPHATE PHOSPHATASE 2"/>
    <property type="match status" value="1"/>
</dbReference>
<comment type="caution">
    <text evidence="1">The sequence shown here is derived from an EMBL/GenBank/DDBJ whole genome shotgun (WGS) entry which is preliminary data.</text>
</comment>
<dbReference type="SFLD" id="SFLDS00003">
    <property type="entry name" value="Haloacid_Dehalogenase"/>
    <property type="match status" value="1"/>
</dbReference>
<dbReference type="NCBIfam" id="TIGR01509">
    <property type="entry name" value="HAD-SF-IA-v3"/>
    <property type="match status" value="1"/>
</dbReference>